<evidence type="ECO:0000313" key="3">
    <source>
        <dbReference type="Proteomes" id="UP000178264"/>
    </source>
</evidence>
<gene>
    <name evidence="2" type="ORF">A3I42_02520</name>
</gene>
<feature type="compositionally biased region" description="Basic and acidic residues" evidence="1">
    <location>
        <begin position="194"/>
        <end position="203"/>
    </location>
</feature>
<accession>A0A1F7VBH5</accession>
<name>A0A1F7VBH5_9BACT</name>
<protein>
    <recommendedName>
        <fullName evidence="4">50S ribosomal protein L7/L12</fullName>
    </recommendedName>
</protein>
<evidence type="ECO:0000313" key="2">
    <source>
        <dbReference type="EMBL" id="OGL87773.1"/>
    </source>
</evidence>
<evidence type="ECO:0008006" key="4">
    <source>
        <dbReference type="Google" id="ProtNLM"/>
    </source>
</evidence>
<proteinExistence type="predicted"/>
<feature type="compositionally biased region" description="Basic and acidic residues" evidence="1">
    <location>
        <begin position="218"/>
        <end position="238"/>
    </location>
</feature>
<feature type="compositionally biased region" description="Acidic residues" evidence="1">
    <location>
        <begin position="262"/>
        <end position="272"/>
    </location>
</feature>
<feature type="region of interest" description="Disordered" evidence="1">
    <location>
        <begin position="182"/>
        <end position="272"/>
    </location>
</feature>
<sequence length="272" mass="29857">MPHDVKKIELVRQYVESASLSLQEAKQLLEDMTGVHATSQALEKARAAGAILASSDGSDVIEGVFDGQQMVGPDGKQYSMPANYASKSKLVEGDLLKLTIAPNGSFIYKQIGPVERKRLRGKLIQEEETGEFRVLAEARSYKTLMASITYFKGNVGDDVVILVPRDKVSSWAAVENIISAGSGDFQDEPIGEGKVGEKASQEPKDEEEEEEEEDLEPEEPKLAPPQKEELLLKVEPKPELNAPQVPLVVPPQMPAPAPVIQFDDDKDEFEEI</sequence>
<reference evidence="2 3" key="1">
    <citation type="journal article" date="2016" name="Nat. Commun.">
        <title>Thousands of microbial genomes shed light on interconnected biogeochemical processes in an aquifer system.</title>
        <authorList>
            <person name="Anantharaman K."/>
            <person name="Brown C.T."/>
            <person name="Hug L.A."/>
            <person name="Sharon I."/>
            <person name="Castelle C.J."/>
            <person name="Probst A.J."/>
            <person name="Thomas B.C."/>
            <person name="Singh A."/>
            <person name="Wilkins M.J."/>
            <person name="Karaoz U."/>
            <person name="Brodie E.L."/>
            <person name="Williams K.H."/>
            <person name="Hubbard S.S."/>
            <person name="Banfield J.F."/>
        </authorList>
    </citation>
    <scope>NUCLEOTIDE SEQUENCE [LARGE SCALE GENOMIC DNA]</scope>
</reference>
<dbReference type="Proteomes" id="UP000178264">
    <property type="component" value="Unassembled WGS sequence"/>
</dbReference>
<organism evidence="2 3">
    <name type="scientific">Candidatus Uhrbacteria bacterium RIFCSPLOWO2_02_FULL_49_11</name>
    <dbReference type="NCBI Taxonomy" id="1802409"/>
    <lineage>
        <taxon>Bacteria</taxon>
        <taxon>Candidatus Uhriibacteriota</taxon>
    </lineage>
</organism>
<dbReference type="EMBL" id="MGER01000059">
    <property type="protein sequence ID" value="OGL87773.1"/>
    <property type="molecule type" value="Genomic_DNA"/>
</dbReference>
<comment type="caution">
    <text evidence="2">The sequence shown here is derived from an EMBL/GenBank/DDBJ whole genome shotgun (WGS) entry which is preliminary data.</text>
</comment>
<feature type="compositionally biased region" description="Pro residues" evidence="1">
    <location>
        <begin position="248"/>
        <end position="257"/>
    </location>
</feature>
<evidence type="ECO:0000256" key="1">
    <source>
        <dbReference type="SAM" id="MobiDB-lite"/>
    </source>
</evidence>
<dbReference type="AlphaFoldDB" id="A0A1F7VBH5"/>
<feature type="compositionally biased region" description="Acidic residues" evidence="1">
    <location>
        <begin position="204"/>
        <end position="217"/>
    </location>
</feature>